<dbReference type="SUPFAM" id="SSF51735">
    <property type="entry name" value="NAD(P)-binding Rossmann-fold domains"/>
    <property type="match status" value="1"/>
</dbReference>
<evidence type="ECO:0000256" key="8">
    <source>
        <dbReference type="ARBA" id="ARBA00023027"/>
    </source>
</evidence>
<evidence type="ECO:0000256" key="6">
    <source>
        <dbReference type="ARBA" id="ARBA00022963"/>
    </source>
</evidence>
<dbReference type="FunFam" id="3.40.50.720:FF:000009">
    <property type="entry name" value="Fatty oxidation complex, alpha subunit"/>
    <property type="match status" value="1"/>
</dbReference>
<dbReference type="Gene3D" id="1.10.1040.50">
    <property type="match status" value="1"/>
</dbReference>
<dbReference type="PROSITE" id="PS00067">
    <property type="entry name" value="3HCDH"/>
    <property type="match status" value="1"/>
</dbReference>
<comment type="similarity">
    <text evidence="3">In the N-terminal section; belongs to the enoyl-CoA hydratase/isomerase family.</text>
</comment>
<evidence type="ECO:0000256" key="9">
    <source>
        <dbReference type="ARBA" id="ARBA00023098"/>
    </source>
</evidence>
<dbReference type="GO" id="GO:0070403">
    <property type="term" value="F:NAD+ binding"/>
    <property type="evidence" value="ECO:0007669"/>
    <property type="project" value="InterPro"/>
</dbReference>
<comment type="similarity">
    <text evidence="13">Belongs to the enoyl-CoA hydratase/isomerase family.</text>
</comment>
<dbReference type="GO" id="GO:0016509">
    <property type="term" value="F:long-chain (3S)-3-hydroxyacyl-CoA dehydrogenase (NAD+) activity"/>
    <property type="evidence" value="ECO:0007669"/>
    <property type="project" value="TreeGrafter"/>
</dbReference>
<dbReference type="InterPro" id="IPR008927">
    <property type="entry name" value="6-PGluconate_DH-like_C_sf"/>
</dbReference>
<dbReference type="SUPFAM" id="SSF52096">
    <property type="entry name" value="ClpP/crotonase"/>
    <property type="match status" value="1"/>
</dbReference>
<evidence type="ECO:0000256" key="5">
    <source>
        <dbReference type="ARBA" id="ARBA00022832"/>
    </source>
</evidence>
<keyword evidence="9" id="KW-0443">Lipid metabolism</keyword>
<dbReference type="CDD" id="cd06558">
    <property type="entry name" value="crotonase-like"/>
    <property type="match status" value="1"/>
</dbReference>
<evidence type="ECO:0000256" key="3">
    <source>
        <dbReference type="ARBA" id="ARBA00008750"/>
    </source>
</evidence>
<evidence type="ECO:0000256" key="13">
    <source>
        <dbReference type="RuleBase" id="RU003707"/>
    </source>
</evidence>
<keyword evidence="8" id="KW-0520">NAD</keyword>
<keyword evidence="11" id="KW-0511">Multifunctional enzyme</keyword>
<evidence type="ECO:0000256" key="12">
    <source>
        <dbReference type="ARBA" id="ARBA00049556"/>
    </source>
</evidence>
<evidence type="ECO:0000259" key="15">
    <source>
        <dbReference type="Pfam" id="PF02737"/>
    </source>
</evidence>
<reference evidence="16 17" key="1">
    <citation type="submission" date="2020-08" db="EMBL/GenBank/DDBJ databases">
        <title>Acidobacteriota in marine sediments use diverse sulfur dissimilation pathways.</title>
        <authorList>
            <person name="Wasmund K."/>
        </authorList>
    </citation>
    <scope>NUCLEOTIDE SEQUENCE [LARGE SCALE GENOMIC DNA]</scope>
    <source>
        <strain evidence="16">MAG AM3-A</strain>
    </source>
</reference>
<dbReference type="SUPFAM" id="SSF48179">
    <property type="entry name" value="6-phosphogluconate dehydrogenase C-terminal domain-like"/>
    <property type="match status" value="2"/>
</dbReference>
<evidence type="ECO:0000256" key="10">
    <source>
        <dbReference type="ARBA" id="ARBA00023239"/>
    </source>
</evidence>
<feature type="domain" description="3-hydroxyacyl-CoA dehydrogenase NAD binding" evidence="15">
    <location>
        <begin position="310"/>
        <end position="486"/>
    </location>
</feature>
<evidence type="ECO:0000256" key="7">
    <source>
        <dbReference type="ARBA" id="ARBA00023002"/>
    </source>
</evidence>
<dbReference type="AlphaFoldDB" id="A0A8J6Y468"/>
<name>A0A8J6Y468_9BACT</name>
<accession>A0A8J6Y468</accession>
<dbReference type="EMBL" id="JACXWA010000016">
    <property type="protein sequence ID" value="MBD3869985.1"/>
    <property type="molecule type" value="Genomic_DNA"/>
</dbReference>
<comment type="caution">
    <text evidence="16">The sequence shown here is derived from an EMBL/GenBank/DDBJ whole genome shotgun (WGS) entry which is preliminary data.</text>
</comment>
<gene>
    <name evidence="16" type="ORF">IFJ97_01330</name>
</gene>
<evidence type="ECO:0000256" key="2">
    <source>
        <dbReference type="ARBA" id="ARBA00007005"/>
    </source>
</evidence>
<dbReference type="InterPro" id="IPR029045">
    <property type="entry name" value="ClpP/crotonase-like_dom_sf"/>
</dbReference>
<dbReference type="Pfam" id="PF00378">
    <property type="entry name" value="ECH_1"/>
    <property type="match status" value="1"/>
</dbReference>
<dbReference type="InterPro" id="IPR018376">
    <property type="entry name" value="Enoyl-CoA_hyd/isom_CS"/>
</dbReference>
<sequence length="699" mass="74989">MMGMIEVERRPDGVAVVVLDHPTKPVNTLSPAVVEEFNQKVAPLLDQDDICAMVVVSAKADTFIAGADLELIEGLGEAEISNMSREGNALLERIFTSKKPVVAAVHGAALGGGLEVALACHYILATDDPKTVLAQSEVMLGLLPAGGGTQRLVERVGLVAALPMLLTGKRVRARRAKKMGLVDAITTPGGIAETGARAALALAEGSLKRNPRKKNLMDRFAATPPGRAIVLRKAHQQVARQTRGLYPAPPAILDCVETGLKKGRVAGLACESNYFGKLAVSPESRNLVRLFHAMNEAKKGEGEAREVDRLAVLGGGFMGAGVASVSLGLCSVVVRDLSDGVLGKAARSIDDGLKRQVRSGAIRRVEADRRRSRLLLTTEVDDLEGADLVVEAVFEDLELKRRVLAEVEERVADDAVFASNTSALPIGEIAAQASHPERVIGMHYFSPVPKMPLLEIVVAEQTAAWATATAHAFGTAQGKTCIVVKDGPGFYTTRILAPYLNEAVLLVEEGARIEDVDRAMRDFGYPVGPLALVDEVGIDVGAHVAQDLGRAFADRGLEGSGAMPKLYDAGLHGRKNRSGFYLYPKTNKAKKQVNPKIYDLLGGEARRSVDSVEIQERLALLMVNEAVHCLQEGVISSPRDGDLGAILGLGFPPFRGGPFRYVDTVGRETIVTRLQELAERHGRRFEPAKPLEENENFYS</sequence>
<comment type="similarity">
    <text evidence="2">In the central section; belongs to the 3-hydroxyacyl-CoA dehydrogenase family.</text>
</comment>
<dbReference type="InterPro" id="IPR006108">
    <property type="entry name" value="3HC_DH_C"/>
</dbReference>
<dbReference type="GO" id="GO:0006635">
    <property type="term" value="P:fatty acid beta-oxidation"/>
    <property type="evidence" value="ECO:0007669"/>
    <property type="project" value="UniProtKB-UniPathway"/>
</dbReference>
<dbReference type="InterPro" id="IPR006176">
    <property type="entry name" value="3-OHacyl-CoA_DH_NAD-bd"/>
</dbReference>
<keyword evidence="7" id="KW-0560">Oxidoreductase</keyword>
<comment type="catalytic activity">
    <reaction evidence="12">
        <text>a (3S)-3-hydroxyacyl-CoA + NAD(+) = a 3-oxoacyl-CoA + NADH + H(+)</text>
        <dbReference type="Rhea" id="RHEA:22432"/>
        <dbReference type="ChEBI" id="CHEBI:15378"/>
        <dbReference type="ChEBI" id="CHEBI:57318"/>
        <dbReference type="ChEBI" id="CHEBI:57540"/>
        <dbReference type="ChEBI" id="CHEBI:57945"/>
        <dbReference type="ChEBI" id="CHEBI:90726"/>
        <dbReference type="EC" id="1.1.1.35"/>
    </reaction>
</comment>
<dbReference type="PROSITE" id="PS00166">
    <property type="entry name" value="ENOYL_COA_HYDRATASE"/>
    <property type="match status" value="1"/>
</dbReference>
<dbReference type="EC" id="4.2.1.17" evidence="4"/>
<evidence type="ECO:0000256" key="1">
    <source>
        <dbReference type="ARBA" id="ARBA00005005"/>
    </source>
</evidence>
<dbReference type="InterPro" id="IPR036291">
    <property type="entry name" value="NAD(P)-bd_dom_sf"/>
</dbReference>
<evidence type="ECO:0000313" key="16">
    <source>
        <dbReference type="EMBL" id="MBD3869985.1"/>
    </source>
</evidence>
<feature type="domain" description="3-hydroxyacyl-CoA dehydrogenase C-terminal" evidence="14">
    <location>
        <begin position="616"/>
        <end position="688"/>
    </location>
</feature>
<dbReference type="PANTHER" id="PTHR43612">
    <property type="entry name" value="TRIFUNCTIONAL ENZYME SUBUNIT ALPHA"/>
    <property type="match status" value="1"/>
</dbReference>
<organism evidence="16 17">
    <name type="scientific">Candidatus Sulfomarinibacter kjeldsenii</name>
    <dbReference type="NCBI Taxonomy" id="2885994"/>
    <lineage>
        <taxon>Bacteria</taxon>
        <taxon>Pseudomonadati</taxon>
        <taxon>Acidobacteriota</taxon>
        <taxon>Thermoanaerobaculia</taxon>
        <taxon>Thermoanaerobaculales</taxon>
        <taxon>Candidatus Sulfomarinibacteraceae</taxon>
        <taxon>Candidatus Sulfomarinibacter</taxon>
    </lineage>
</organism>
<dbReference type="Pfam" id="PF02737">
    <property type="entry name" value="3HCDH_N"/>
    <property type="match status" value="1"/>
</dbReference>
<keyword evidence="6" id="KW-0442">Lipid degradation</keyword>
<dbReference type="InterPro" id="IPR006180">
    <property type="entry name" value="3-OHacyl-CoA_DH_CS"/>
</dbReference>
<dbReference type="Pfam" id="PF00725">
    <property type="entry name" value="3HCDH"/>
    <property type="match status" value="2"/>
</dbReference>
<evidence type="ECO:0000256" key="11">
    <source>
        <dbReference type="ARBA" id="ARBA00023268"/>
    </source>
</evidence>
<evidence type="ECO:0000256" key="4">
    <source>
        <dbReference type="ARBA" id="ARBA00012076"/>
    </source>
</evidence>
<evidence type="ECO:0000313" key="17">
    <source>
        <dbReference type="Proteomes" id="UP000598633"/>
    </source>
</evidence>
<feature type="domain" description="3-hydroxyacyl-CoA dehydrogenase C-terminal" evidence="14">
    <location>
        <begin position="489"/>
        <end position="583"/>
    </location>
</feature>
<proteinExistence type="inferred from homology"/>
<keyword evidence="10" id="KW-0456">Lyase</keyword>
<dbReference type="Gene3D" id="3.40.50.720">
    <property type="entry name" value="NAD(P)-binding Rossmann-like Domain"/>
    <property type="match status" value="1"/>
</dbReference>
<dbReference type="PANTHER" id="PTHR43612:SF3">
    <property type="entry name" value="TRIFUNCTIONAL ENZYME SUBUNIT ALPHA, MITOCHONDRIAL"/>
    <property type="match status" value="1"/>
</dbReference>
<comment type="pathway">
    <text evidence="1">Lipid metabolism; fatty acid beta-oxidation.</text>
</comment>
<keyword evidence="5" id="KW-0276">Fatty acid metabolism</keyword>
<dbReference type="UniPathway" id="UPA00659"/>
<protein>
    <recommendedName>
        <fullName evidence="4">enoyl-CoA hydratase</fullName>
        <ecNumber evidence="4">4.2.1.17</ecNumber>
    </recommendedName>
</protein>
<evidence type="ECO:0000259" key="14">
    <source>
        <dbReference type="Pfam" id="PF00725"/>
    </source>
</evidence>
<dbReference type="Gene3D" id="3.90.226.10">
    <property type="entry name" value="2-enoyl-CoA Hydratase, Chain A, domain 1"/>
    <property type="match status" value="1"/>
</dbReference>
<dbReference type="InterPro" id="IPR050136">
    <property type="entry name" value="FA_oxidation_alpha_subunit"/>
</dbReference>
<dbReference type="GO" id="GO:0004300">
    <property type="term" value="F:enoyl-CoA hydratase activity"/>
    <property type="evidence" value="ECO:0007669"/>
    <property type="project" value="UniProtKB-EC"/>
</dbReference>
<dbReference type="InterPro" id="IPR001753">
    <property type="entry name" value="Enoyl-CoA_hydra/iso"/>
</dbReference>
<dbReference type="FunFam" id="3.90.226.10:FF:000011">
    <property type="entry name" value="Fatty acid oxidation complex subunit alpha"/>
    <property type="match status" value="1"/>
</dbReference>
<dbReference type="Proteomes" id="UP000598633">
    <property type="component" value="Unassembled WGS sequence"/>
</dbReference>